<reference evidence="1 2" key="2">
    <citation type="journal article" date="2023" name="Mol. Biol. Evol.">
        <title>Genomics of Secondarily Temperate Adaptation in the Only Non-Antarctic Icefish.</title>
        <authorList>
            <person name="Rivera-Colon A.G."/>
            <person name="Rayamajhi N."/>
            <person name="Minhas B.F."/>
            <person name="Madrigal G."/>
            <person name="Bilyk K.T."/>
            <person name="Yoon V."/>
            <person name="Hune M."/>
            <person name="Gregory S."/>
            <person name="Cheng C.H.C."/>
            <person name="Catchen J.M."/>
        </authorList>
    </citation>
    <scope>NUCLEOTIDE SEQUENCE [LARGE SCALE GENOMIC DNA]</scope>
    <source>
        <strain evidence="1">JMC-PN-2008</strain>
    </source>
</reference>
<comment type="caution">
    <text evidence="1">The sequence shown here is derived from an EMBL/GenBank/DDBJ whole genome shotgun (WGS) entry which is preliminary data.</text>
</comment>
<dbReference type="EMBL" id="JAUZQC010000025">
    <property type="protein sequence ID" value="KAK5848358.1"/>
    <property type="molecule type" value="Genomic_DNA"/>
</dbReference>
<sequence>MGRPAGAWSGMRKHHRTTVYTWGGGGEGVSHAERDLKDKETMKCEHGRDVFEVTPYPHQLPLPPPLNHSPTSLTSSFPLSHLAGSTKLSWPRGLWRVQ</sequence>
<evidence type="ECO:0000313" key="2">
    <source>
        <dbReference type="Proteomes" id="UP001346869"/>
    </source>
</evidence>
<keyword evidence="2" id="KW-1185">Reference proteome</keyword>
<evidence type="ECO:0000313" key="1">
    <source>
        <dbReference type="EMBL" id="KAK5848358.1"/>
    </source>
</evidence>
<accession>A0AAN7WDW9</accession>
<gene>
    <name evidence="1" type="ORF">PBY51_005980</name>
</gene>
<dbReference type="Proteomes" id="UP001346869">
    <property type="component" value="Unassembled WGS sequence"/>
</dbReference>
<proteinExistence type="predicted"/>
<dbReference type="AlphaFoldDB" id="A0AAN7WDW9"/>
<protein>
    <submittedName>
        <fullName evidence="1">Uncharacterized protein</fullName>
    </submittedName>
</protein>
<reference evidence="1 2" key="1">
    <citation type="journal article" date="2023" name="Genes (Basel)">
        <title>Chromosome-Level Genome Assembly and Circadian Gene Repertoire of the Patagonia Blennie Eleginops maclovinus-The Closest Ancestral Proxy of Antarctic Cryonotothenioids.</title>
        <authorList>
            <person name="Cheng C.C."/>
            <person name="Rivera-Colon A.G."/>
            <person name="Minhas B.F."/>
            <person name="Wilson L."/>
            <person name="Rayamajhi N."/>
            <person name="Vargas-Chacoff L."/>
            <person name="Catchen J.M."/>
        </authorList>
    </citation>
    <scope>NUCLEOTIDE SEQUENCE [LARGE SCALE GENOMIC DNA]</scope>
    <source>
        <strain evidence="1">JMC-PN-2008</strain>
    </source>
</reference>
<name>A0AAN7WDW9_ELEMC</name>
<organism evidence="1 2">
    <name type="scientific">Eleginops maclovinus</name>
    <name type="common">Patagonian blennie</name>
    <name type="synonym">Eleginus maclovinus</name>
    <dbReference type="NCBI Taxonomy" id="56733"/>
    <lineage>
        <taxon>Eukaryota</taxon>
        <taxon>Metazoa</taxon>
        <taxon>Chordata</taxon>
        <taxon>Craniata</taxon>
        <taxon>Vertebrata</taxon>
        <taxon>Euteleostomi</taxon>
        <taxon>Actinopterygii</taxon>
        <taxon>Neopterygii</taxon>
        <taxon>Teleostei</taxon>
        <taxon>Neoteleostei</taxon>
        <taxon>Acanthomorphata</taxon>
        <taxon>Eupercaria</taxon>
        <taxon>Perciformes</taxon>
        <taxon>Notothenioidei</taxon>
        <taxon>Eleginopidae</taxon>
        <taxon>Eleginops</taxon>
    </lineage>
</organism>